<dbReference type="PANTHER" id="PTHR16484:SF4">
    <property type="entry name" value="PARTITIONING DEFECTIVE 3 HOMOLOG B"/>
    <property type="match status" value="1"/>
</dbReference>
<organism evidence="3 4">
    <name type="scientific">Lates japonicus</name>
    <name type="common">Japanese lates</name>
    <dbReference type="NCBI Taxonomy" id="270547"/>
    <lineage>
        <taxon>Eukaryota</taxon>
        <taxon>Metazoa</taxon>
        <taxon>Chordata</taxon>
        <taxon>Craniata</taxon>
        <taxon>Vertebrata</taxon>
        <taxon>Euteleostomi</taxon>
        <taxon>Actinopterygii</taxon>
        <taxon>Neopterygii</taxon>
        <taxon>Teleostei</taxon>
        <taxon>Neoteleostei</taxon>
        <taxon>Acanthomorphata</taxon>
        <taxon>Carangaria</taxon>
        <taxon>Carangaria incertae sedis</taxon>
        <taxon>Centropomidae</taxon>
        <taxon>Lates</taxon>
    </lineage>
</organism>
<evidence type="ECO:0000313" key="3">
    <source>
        <dbReference type="EMBL" id="GLD59104.1"/>
    </source>
</evidence>
<reference evidence="3" key="1">
    <citation type="submission" date="2022-08" db="EMBL/GenBank/DDBJ databases">
        <title>Genome sequencing of akame (Lates japonicus).</title>
        <authorList>
            <person name="Hashiguchi Y."/>
            <person name="Takahashi H."/>
        </authorList>
    </citation>
    <scope>NUCLEOTIDE SEQUENCE</scope>
    <source>
        <strain evidence="3">Kochi</strain>
    </source>
</reference>
<feature type="compositionally biased region" description="Polar residues" evidence="1">
    <location>
        <begin position="326"/>
        <end position="338"/>
    </location>
</feature>
<feature type="region of interest" description="Disordered" evidence="1">
    <location>
        <begin position="325"/>
        <end position="359"/>
    </location>
</feature>
<gene>
    <name evidence="3" type="ORF">AKAME5_001114200</name>
</gene>
<dbReference type="Proteomes" id="UP001279410">
    <property type="component" value="Unassembled WGS sequence"/>
</dbReference>
<comment type="caution">
    <text evidence="3">The sequence shown here is derived from an EMBL/GenBank/DDBJ whole genome shotgun (WGS) entry which is preliminary data.</text>
</comment>
<feature type="compositionally biased region" description="Low complexity" evidence="1">
    <location>
        <begin position="413"/>
        <end position="436"/>
    </location>
</feature>
<dbReference type="GO" id="GO:0045197">
    <property type="term" value="P:establishment or maintenance of epithelial cell apical/basal polarity"/>
    <property type="evidence" value="ECO:0007669"/>
    <property type="project" value="TreeGrafter"/>
</dbReference>
<dbReference type="CDD" id="cd23059">
    <property type="entry name" value="PDZ3_Par3-like"/>
    <property type="match status" value="1"/>
</dbReference>
<dbReference type="InterPro" id="IPR001478">
    <property type="entry name" value="PDZ"/>
</dbReference>
<dbReference type="FunFam" id="2.30.42.10:FF:000078">
    <property type="entry name" value="Partitioning defective 3 homolog B"/>
    <property type="match status" value="1"/>
</dbReference>
<dbReference type="GO" id="GO:0016324">
    <property type="term" value="C:apical plasma membrane"/>
    <property type="evidence" value="ECO:0007669"/>
    <property type="project" value="TreeGrafter"/>
</dbReference>
<dbReference type="GO" id="GO:0043296">
    <property type="term" value="C:apical junction complex"/>
    <property type="evidence" value="ECO:0007669"/>
    <property type="project" value="TreeGrafter"/>
</dbReference>
<dbReference type="GO" id="GO:0000226">
    <property type="term" value="P:microtubule cytoskeleton organization"/>
    <property type="evidence" value="ECO:0007669"/>
    <property type="project" value="TreeGrafter"/>
</dbReference>
<dbReference type="GO" id="GO:0005912">
    <property type="term" value="C:adherens junction"/>
    <property type="evidence" value="ECO:0007669"/>
    <property type="project" value="TreeGrafter"/>
</dbReference>
<accession>A0AAD3MTK9</accession>
<dbReference type="GO" id="GO:0008104">
    <property type="term" value="P:intracellular protein localization"/>
    <property type="evidence" value="ECO:0007669"/>
    <property type="project" value="TreeGrafter"/>
</dbReference>
<dbReference type="PANTHER" id="PTHR16484">
    <property type="entry name" value="PARTITIONING DEFECTIVE 3 RELATED"/>
    <property type="match status" value="1"/>
</dbReference>
<dbReference type="GO" id="GO:0051660">
    <property type="term" value="P:establishment of centrosome localization"/>
    <property type="evidence" value="ECO:0007669"/>
    <property type="project" value="TreeGrafter"/>
</dbReference>
<dbReference type="SMART" id="SM00228">
    <property type="entry name" value="PDZ"/>
    <property type="match status" value="1"/>
</dbReference>
<dbReference type="EMBL" id="BRZM01000036">
    <property type="protein sequence ID" value="GLD59104.1"/>
    <property type="molecule type" value="Genomic_DNA"/>
</dbReference>
<feature type="region of interest" description="Disordered" evidence="1">
    <location>
        <begin position="75"/>
        <end position="117"/>
    </location>
</feature>
<keyword evidence="4" id="KW-1185">Reference proteome</keyword>
<dbReference type="GO" id="GO:0007155">
    <property type="term" value="P:cell adhesion"/>
    <property type="evidence" value="ECO:0007669"/>
    <property type="project" value="TreeGrafter"/>
</dbReference>
<dbReference type="Pfam" id="PF00595">
    <property type="entry name" value="PDZ"/>
    <property type="match status" value="1"/>
</dbReference>
<evidence type="ECO:0000259" key="2">
    <source>
        <dbReference type="PROSITE" id="PS50106"/>
    </source>
</evidence>
<feature type="compositionally biased region" description="Polar residues" evidence="1">
    <location>
        <begin position="75"/>
        <end position="93"/>
    </location>
</feature>
<feature type="domain" description="PDZ" evidence="2">
    <location>
        <begin position="226"/>
        <end position="301"/>
    </location>
</feature>
<dbReference type="Gene3D" id="2.30.42.10">
    <property type="match status" value="1"/>
</dbReference>
<dbReference type="SUPFAM" id="SSF50156">
    <property type="entry name" value="PDZ domain-like"/>
    <property type="match status" value="1"/>
</dbReference>
<dbReference type="InterPro" id="IPR052213">
    <property type="entry name" value="PAR3"/>
</dbReference>
<dbReference type="GO" id="GO:0035091">
    <property type="term" value="F:phosphatidylinositol binding"/>
    <property type="evidence" value="ECO:0007669"/>
    <property type="project" value="TreeGrafter"/>
</dbReference>
<evidence type="ECO:0000256" key="1">
    <source>
        <dbReference type="SAM" id="MobiDB-lite"/>
    </source>
</evidence>
<dbReference type="AlphaFoldDB" id="A0AAD3MTK9"/>
<dbReference type="InterPro" id="IPR036034">
    <property type="entry name" value="PDZ_sf"/>
</dbReference>
<dbReference type="GO" id="GO:0005938">
    <property type="term" value="C:cell cortex"/>
    <property type="evidence" value="ECO:0007669"/>
    <property type="project" value="TreeGrafter"/>
</dbReference>
<protein>
    <submittedName>
        <fullName evidence="3">Partitioning defective 3 homolog B-like protein</fullName>
    </submittedName>
</protein>
<sequence>MLGSLDVLYSVLMHKLMAVYEEQEAQQRGVANTSLSPSPDLYQSELSVFQPITGGEIEVNSSALKSNTPLLVRSSSDSALSPQLTETEPSLNEDTSEMAAGPAVERPAGVDRAQGKHTFSGGLTRTVEILGEDSPLGIHVVPYCSSLSGRSRGLFIREWKSGESPSKRRVITVGQEAGARSTRQGESVCLVVLRQEDMFLPREMKEEVSRVPGFVSENGKEQLMFEVPLNDTGSAGLGISLKGNKSRETGEDLGIFIKSIIHGGAAYKDGRLRINDQLVAVNGESLLGRSNHVAMETLRRSMSQEGNVRGTIQLVVLRALKDQHGVSPNRSFDGSSGLSGPISPVNGPSGLVSQANGPIHPPMVNNSLYASNVTNGSYTHMDEEEDGELYGHEEFSSSAQHSYLQERENSHISSPAQPQSPTQNQNQNQNQSQRQFQHVKASKSMDLECYQSVCSLLALGCFVALGRSEEKQEQELGER</sequence>
<dbReference type="PROSITE" id="PS50106">
    <property type="entry name" value="PDZ"/>
    <property type="match status" value="1"/>
</dbReference>
<name>A0AAD3MTK9_LATJO</name>
<feature type="region of interest" description="Disordered" evidence="1">
    <location>
        <begin position="393"/>
        <end position="439"/>
    </location>
</feature>
<dbReference type="GO" id="GO:0030010">
    <property type="term" value="P:establishment of cell polarity"/>
    <property type="evidence" value="ECO:0007669"/>
    <property type="project" value="TreeGrafter"/>
</dbReference>
<proteinExistence type="predicted"/>
<evidence type="ECO:0000313" key="4">
    <source>
        <dbReference type="Proteomes" id="UP001279410"/>
    </source>
</evidence>